<dbReference type="Proteomes" id="UP001476798">
    <property type="component" value="Unassembled WGS sequence"/>
</dbReference>
<evidence type="ECO:0000313" key="3">
    <source>
        <dbReference type="Proteomes" id="UP001476798"/>
    </source>
</evidence>
<organism evidence="2 3">
    <name type="scientific">Goodea atripinnis</name>
    <dbReference type="NCBI Taxonomy" id="208336"/>
    <lineage>
        <taxon>Eukaryota</taxon>
        <taxon>Metazoa</taxon>
        <taxon>Chordata</taxon>
        <taxon>Craniata</taxon>
        <taxon>Vertebrata</taxon>
        <taxon>Euteleostomi</taxon>
        <taxon>Actinopterygii</taxon>
        <taxon>Neopterygii</taxon>
        <taxon>Teleostei</taxon>
        <taxon>Neoteleostei</taxon>
        <taxon>Acanthomorphata</taxon>
        <taxon>Ovalentaria</taxon>
        <taxon>Atherinomorphae</taxon>
        <taxon>Cyprinodontiformes</taxon>
        <taxon>Goodeidae</taxon>
        <taxon>Goodea</taxon>
    </lineage>
</organism>
<dbReference type="EMBL" id="JAHRIO010096995">
    <property type="protein sequence ID" value="MEQ2190213.1"/>
    <property type="molecule type" value="Genomic_DNA"/>
</dbReference>
<comment type="caution">
    <text evidence="2">The sequence shown here is derived from an EMBL/GenBank/DDBJ whole genome shotgun (WGS) entry which is preliminary data.</text>
</comment>
<evidence type="ECO:0000256" key="1">
    <source>
        <dbReference type="SAM" id="MobiDB-lite"/>
    </source>
</evidence>
<reference evidence="2 3" key="1">
    <citation type="submission" date="2021-06" db="EMBL/GenBank/DDBJ databases">
        <authorList>
            <person name="Palmer J.M."/>
        </authorList>
    </citation>
    <scope>NUCLEOTIDE SEQUENCE [LARGE SCALE GENOMIC DNA]</scope>
    <source>
        <strain evidence="2 3">GA_2019</strain>
        <tissue evidence="2">Muscle</tissue>
    </source>
</reference>
<protein>
    <submittedName>
        <fullName evidence="2">Uncharacterized protein</fullName>
    </submittedName>
</protein>
<keyword evidence="3" id="KW-1185">Reference proteome</keyword>
<evidence type="ECO:0000313" key="2">
    <source>
        <dbReference type="EMBL" id="MEQ2190213.1"/>
    </source>
</evidence>
<feature type="region of interest" description="Disordered" evidence="1">
    <location>
        <begin position="30"/>
        <end position="50"/>
    </location>
</feature>
<accession>A0ABV0Q3X2</accession>
<name>A0ABV0Q3X2_9TELE</name>
<sequence>MHAQGEHANSMQKDPWLGVKPRTFFANNCATVQSPPTPHTHTHTREGKCWTRRPGSQPLLQFIPKVFYQVEIRTVQTSQAHPHQTLSSIYLSTLLCALVPFYKSRHHNPTLCMT</sequence>
<gene>
    <name evidence="2" type="ORF">GOODEAATRI_033508</name>
</gene>
<proteinExistence type="predicted"/>